<dbReference type="PROSITE" id="PS50043">
    <property type="entry name" value="HTH_LUXR_2"/>
    <property type="match status" value="1"/>
</dbReference>
<proteinExistence type="predicted"/>
<name>A0A2P8D1F6_9BACT</name>
<dbReference type="SMART" id="SM00448">
    <property type="entry name" value="REC"/>
    <property type="match status" value="1"/>
</dbReference>
<dbReference type="Proteomes" id="UP000240572">
    <property type="component" value="Unassembled WGS sequence"/>
</dbReference>
<dbReference type="InterPro" id="IPR001789">
    <property type="entry name" value="Sig_transdc_resp-reg_receiver"/>
</dbReference>
<feature type="modified residue" description="4-aspartylphosphate" evidence="3">
    <location>
        <position position="55"/>
    </location>
</feature>
<dbReference type="Pfam" id="PF00196">
    <property type="entry name" value="GerE"/>
    <property type="match status" value="1"/>
</dbReference>
<evidence type="ECO:0000313" key="7">
    <source>
        <dbReference type="Proteomes" id="UP000240572"/>
    </source>
</evidence>
<dbReference type="SUPFAM" id="SSF52172">
    <property type="entry name" value="CheY-like"/>
    <property type="match status" value="1"/>
</dbReference>
<evidence type="ECO:0000259" key="5">
    <source>
        <dbReference type="PROSITE" id="PS50110"/>
    </source>
</evidence>
<evidence type="ECO:0000256" key="2">
    <source>
        <dbReference type="ARBA" id="ARBA00023125"/>
    </source>
</evidence>
<evidence type="ECO:0000259" key="4">
    <source>
        <dbReference type="PROSITE" id="PS50043"/>
    </source>
</evidence>
<sequence>MKITVTITDDHPIVLNGIQKILAEYKHIEILDACTSGAALLLRLKERQPDVLLLDIQMKGMQGDEVAQQVSKLYPHIAILVLSNLDQAFHIRNMFLNGAKGYLLKTAGPFQLINAIETIHKGRQFIDEDLKDLMLHDMMETRANTNGIPALTKRETEILHLIANEMTSPEIAKKLFISLSAVENHRLNLLFKLNVKNAVGLIKKAIHLGLIKP</sequence>
<dbReference type="SUPFAM" id="SSF46894">
    <property type="entry name" value="C-terminal effector domain of the bipartite response regulators"/>
    <property type="match status" value="1"/>
</dbReference>
<dbReference type="GO" id="GO:0003677">
    <property type="term" value="F:DNA binding"/>
    <property type="evidence" value="ECO:0007669"/>
    <property type="project" value="UniProtKB-KW"/>
</dbReference>
<keyword evidence="1 3" id="KW-0597">Phosphoprotein</keyword>
<dbReference type="SMART" id="SM00421">
    <property type="entry name" value="HTH_LUXR"/>
    <property type="match status" value="1"/>
</dbReference>
<organism evidence="6 7">
    <name type="scientific">Taibaiella chishuiensis</name>
    <dbReference type="NCBI Taxonomy" id="1434707"/>
    <lineage>
        <taxon>Bacteria</taxon>
        <taxon>Pseudomonadati</taxon>
        <taxon>Bacteroidota</taxon>
        <taxon>Chitinophagia</taxon>
        <taxon>Chitinophagales</taxon>
        <taxon>Chitinophagaceae</taxon>
        <taxon>Taibaiella</taxon>
    </lineage>
</organism>
<reference evidence="6 7" key="1">
    <citation type="submission" date="2018-03" db="EMBL/GenBank/DDBJ databases">
        <title>Genomic Encyclopedia of Type Strains, Phase III (KMG-III): the genomes of soil and plant-associated and newly described type strains.</title>
        <authorList>
            <person name="Whitman W."/>
        </authorList>
    </citation>
    <scope>NUCLEOTIDE SEQUENCE [LARGE SCALE GENOMIC DNA]</scope>
    <source>
        <strain evidence="6 7">CGMCC 1.12700</strain>
    </source>
</reference>
<keyword evidence="2" id="KW-0238">DNA-binding</keyword>
<dbReference type="InterPro" id="IPR000792">
    <property type="entry name" value="Tscrpt_reg_LuxR_C"/>
</dbReference>
<keyword evidence="7" id="KW-1185">Reference proteome</keyword>
<gene>
    <name evidence="6" type="ORF">B0I18_10657</name>
</gene>
<dbReference type="CDD" id="cd17535">
    <property type="entry name" value="REC_NarL-like"/>
    <property type="match status" value="1"/>
</dbReference>
<dbReference type="CDD" id="cd06170">
    <property type="entry name" value="LuxR_C_like"/>
    <property type="match status" value="1"/>
</dbReference>
<dbReference type="RefSeq" id="WP_106523659.1">
    <property type="nucleotide sequence ID" value="NZ_PYGD01000006.1"/>
</dbReference>
<dbReference type="InterPro" id="IPR011006">
    <property type="entry name" value="CheY-like_superfamily"/>
</dbReference>
<accession>A0A2P8D1F6</accession>
<dbReference type="GO" id="GO:0006355">
    <property type="term" value="P:regulation of DNA-templated transcription"/>
    <property type="evidence" value="ECO:0007669"/>
    <property type="project" value="InterPro"/>
</dbReference>
<dbReference type="EMBL" id="PYGD01000006">
    <property type="protein sequence ID" value="PSK91047.1"/>
    <property type="molecule type" value="Genomic_DNA"/>
</dbReference>
<dbReference type="PROSITE" id="PS50110">
    <property type="entry name" value="RESPONSE_REGULATORY"/>
    <property type="match status" value="1"/>
</dbReference>
<dbReference type="Gene3D" id="3.40.50.2300">
    <property type="match status" value="1"/>
</dbReference>
<feature type="domain" description="Response regulatory" evidence="5">
    <location>
        <begin position="4"/>
        <end position="120"/>
    </location>
</feature>
<dbReference type="OrthoDB" id="9797341at2"/>
<evidence type="ECO:0000313" key="6">
    <source>
        <dbReference type="EMBL" id="PSK91047.1"/>
    </source>
</evidence>
<protein>
    <submittedName>
        <fullName evidence="6">LuxR family two component transcriptional regulator</fullName>
    </submittedName>
</protein>
<dbReference type="PANTHER" id="PTHR43214:SF43">
    <property type="entry name" value="TWO-COMPONENT RESPONSE REGULATOR"/>
    <property type="match status" value="1"/>
</dbReference>
<evidence type="ECO:0000256" key="1">
    <source>
        <dbReference type="ARBA" id="ARBA00022553"/>
    </source>
</evidence>
<dbReference type="InterPro" id="IPR058245">
    <property type="entry name" value="NreC/VraR/RcsB-like_REC"/>
</dbReference>
<comment type="caution">
    <text evidence="6">The sequence shown here is derived from an EMBL/GenBank/DDBJ whole genome shotgun (WGS) entry which is preliminary data.</text>
</comment>
<feature type="domain" description="HTH luxR-type" evidence="4">
    <location>
        <begin position="144"/>
        <end position="209"/>
    </location>
</feature>
<dbReference type="GO" id="GO:0000160">
    <property type="term" value="P:phosphorelay signal transduction system"/>
    <property type="evidence" value="ECO:0007669"/>
    <property type="project" value="InterPro"/>
</dbReference>
<dbReference type="PRINTS" id="PR00038">
    <property type="entry name" value="HTHLUXR"/>
</dbReference>
<dbReference type="InterPro" id="IPR016032">
    <property type="entry name" value="Sig_transdc_resp-reg_C-effctor"/>
</dbReference>
<evidence type="ECO:0000256" key="3">
    <source>
        <dbReference type="PROSITE-ProRule" id="PRU00169"/>
    </source>
</evidence>
<dbReference type="InterPro" id="IPR039420">
    <property type="entry name" value="WalR-like"/>
</dbReference>
<dbReference type="PANTHER" id="PTHR43214">
    <property type="entry name" value="TWO-COMPONENT RESPONSE REGULATOR"/>
    <property type="match status" value="1"/>
</dbReference>
<dbReference type="Pfam" id="PF00072">
    <property type="entry name" value="Response_reg"/>
    <property type="match status" value="1"/>
</dbReference>
<dbReference type="AlphaFoldDB" id="A0A2P8D1F6"/>